<organism evidence="1 2">
    <name type="scientific">Klugiella xanthotipulae</name>
    <dbReference type="NCBI Taxonomy" id="244735"/>
    <lineage>
        <taxon>Bacteria</taxon>
        <taxon>Bacillati</taxon>
        <taxon>Actinomycetota</taxon>
        <taxon>Actinomycetes</taxon>
        <taxon>Micrococcales</taxon>
        <taxon>Microbacteriaceae</taxon>
        <taxon>Klugiella</taxon>
    </lineage>
</organism>
<dbReference type="InterPro" id="IPR038056">
    <property type="entry name" value="YjbR-like_sf"/>
</dbReference>
<dbReference type="InterPro" id="IPR007351">
    <property type="entry name" value="YjbR"/>
</dbReference>
<comment type="caution">
    <text evidence="1">The sequence shown here is derived from an EMBL/GenBank/DDBJ whole genome shotgun (WGS) entry which is preliminary data.</text>
</comment>
<gene>
    <name evidence="1" type="ORF">FB466_2704</name>
</gene>
<reference evidence="1 2" key="1">
    <citation type="submission" date="2019-06" db="EMBL/GenBank/DDBJ databases">
        <title>Sequencing the genomes of 1000 actinobacteria strains.</title>
        <authorList>
            <person name="Klenk H.-P."/>
        </authorList>
    </citation>
    <scope>NUCLEOTIDE SEQUENCE [LARGE SCALE GENOMIC DNA]</scope>
    <source>
        <strain evidence="1 2">DSM 18031</strain>
    </source>
</reference>
<dbReference type="InterPro" id="IPR058532">
    <property type="entry name" value="YjbR/MT2646/Rv2570-like"/>
</dbReference>
<proteinExistence type="predicted"/>
<keyword evidence="1" id="KW-0238">DNA-binding</keyword>
<dbReference type="PANTHER" id="PTHR35145">
    <property type="entry name" value="CYTOPLASMIC PROTEIN-RELATED"/>
    <property type="match status" value="1"/>
</dbReference>
<keyword evidence="2" id="KW-1185">Reference proteome</keyword>
<dbReference type="SUPFAM" id="SSF142906">
    <property type="entry name" value="YjbR-like"/>
    <property type="match status" value="1"/>
</dbReference>
<dbReference type="Pfam" id="PF04237">
    <property type="entry name" value="YjbR"/>
    <property type="match status" value="1"/>
</dbReference>
<evidence type="ECO:0000313" key="1">
    <source>
        <dbReference type="EMBL" id="TQM57708.1"/>
    </source>
</evidence>
<protein>
    <submittedName>
        <fullName evidence="1">Putative DNA-binding protein (MmcQ/YjbR family)</fullName>
    </submittedName>
</protein>
<dbReference type="RefSeq" id="WP_211344837.1">
    <property type="nucleotide sequence ID" value="NZ_BAAAYS010000015.1"/>
</dbReference>
<dbReference type="PANTHER" id="PTHR35145:SF1">
    <property type="entry name" value="CYTOPLASMIC PROTEIN"/>
    <property type="match status" value="1"/>
</dbReference>
<dbReference type="Gene3D" id="3.90.1150.30">
    <property type="match status" value="1"/>
</dbReference>
<sequence>MTETRLHSLESIDTLLLSCPSATVGYPFGPDARVYKVGGRMFAILGNGGDGPWPTLTLKGPPVMNDLIRRDFAAIRPGYHMNKRHWNTVALDGEVPDALLEELVAQSYELVYRALTRAQKAALTRPGE</sequence>
<dbReference type="GO" id="GO:0003677">
    <property type="term" value="F:DNA binding"/>
    <property type="evidence" value="ECO:0007669"/>
    <property type="project" value="UniProtKB-KW"/>
</dbReference>
<name>A0A543HH99_9MICO</name>
<accession>A0A543HH99</accession>
<dbReference type="EMBL" id="VFPN01000004">
    <property type="protein sequence ID" value="TQM57708.1"/>
    <property type="molecule type" value="Genomic_DNA"/>
</dbReference>
<dbReference type="Proteomes" id="UP000318331">
    <property type="component" value="Unassembled WGS sequence"/>
</dbReference>
<evidence type="ECO:0000313" key="2">
    <source>
        <dbReference type="Proteomes" id="UP000318331"/>
    </source>
</evidence>
<dbReference type="AlphaFoldDB" id="A0A543HH99"/>